<comment type="caution">
    <text evidence="3">The sequence shown here is derived from an EMBL/GenBank/DDBJ whole genome shotgun (WGS) entry which is preliminary data.</text>
</comment>
<dbReference type="OrthoDB" id="3748209at2"/>
<evidence type="ECO:0000256" key="1">
    <source>
        <dbReference type="SAM" id="MobiDB-lite"/>
    </source>
</evidence>
<dbReference type="STRING" id="993070.AS031_01830"/>
<dbReference type="Proteomes" id="UP000053199">
    <property type="component" value="Unassembled WGS sequence"/>
</dbReference>
<dbReference type="Pfam" id="PF01476">
    <property type="entry name" value="LysM"/>
    <property type="match status" value="1"/>
</dbReference>
<feature type="domain" description="LysM" evidence="2">
    <location>
        <begin position="155"/>
        <end position="199"/>
    </location>
</feature>
<feature type="region of interest" description="Disordered" evidence="1">
    <location>
        <begin position="62"/>
        <end position="152"/>
    </location>
</feature>
<reference evidence="3 4" key="1">
    <citation type="journal article" date="2014" name="Arch. Microbiol.">
        <title>Arthrobacter enclensis sp. nov., isolated from sediment sample.</title>
        <authorList>
            <person name="Dastager S.G."/>
            <person name="Liu Q."/>
            <person name="Tang S.K."/>
            <person name="Krishnamurthi S."/>
            <person name="Lee J.C."/>
            <person name="Li W.J."/>
        </authorList>
    </citation>
    <scope>NUCLEOTIDE SEQUENCE [LARGE SCALE GENOMIC DNA]</scope>
    <source>
        <strain evidence="3 4">NIO-1008</strain>
    </source>
</reference>
<proteinExistence type="predicted"/>
<name>A0A0V8IVM6_9MICC</name>
<dbReference type="InterPro" id="IPR036779">
    <property type="entry name" value="LysM_dom_sf"/>
</dbReference>
<evidence type="ECO:0000313" key="4">
    <source>
        <dbReference type="Proteomes" id="UP000053199"/>
    </source>
</evidence>
<evidence type="ECO:0000259" key="2">
    <source>
        <dbReference type="PROSITE" id="PS51782"/>
    </source>
</evidence>
<sequence>MNQPYASAETDGADLTTDPASRSFATDEPRAGITPGRPAISNRLWAGMATAAVVAAVGVGALAGPSSPVGQGSIPDQSSAGQVAAAAARPAPAPEAPQAPADAGPADAGPASAAADAAEPAGNEPAPAEPAPAEPAPAVPAPEPAPAPAPAPDSNLYTVAAGDTVGAIAARFGVDMNAMLAANGLGAYSIIHPGQTLVLTGPPVAVAAPAPAAPAANQVPAAPAPAPAPAPVAAPAPAAPAAPAVRTIYVAGAGGQSMVDACIGPIHYTPNDGYSLFITEHDFCGGWARFSGIGVGETVSIPGYGTYKVTARGQVPNPGTTNDVIAVFGGFPRAILQTCIPGTSQMLLIALN</sequence>
<organism evidence="3 4">
    <name type="scientific">Pseudarthrobacter enclensis</name>
    <dbReference type="NCBI Taxonomy" id="993070"/>
    <lineage>
        <taxon>Bacteria</taxon>
        <taxon>Bacillati</taxon>
        <taxon>Actinomycetota</taxon>
        <taxon>Actinomycetes</taxon>
        <taxon>Micrococcales</taxon>
        <taxon>Micrococcaceae</taxon>
        <taxon>Pseudarthrobacter</taxon>
    </lineage>
</organism>
<dbReference type="SMART" id="SM00257">
    <property type="entry name" value="LysM"/>
    <property type="match status" value="1"/>
</dbReference>
<protein>
    <submittedName>
        <fullName evidence="3">Peptidoglycan-binding protein</fullName>
    </submittedName>
</protein>
<feature type="compositionally biased region" description="Polar residues" evidence="1">
    <location>
        <begin position="68"/>
        <end position="81"/>
    </location>
</feature>
<feature type="region of interest" description="Disordered" evidence="1">
    <location>
        <begin position="1"/>
        <end position="39"/>
    </location>
</feature>
<dbReference type="PROSITE" id="PS51782">
    <property type="entry name" value="LYSM"/>
    <property type="match status" value="1"/>
</dbReference>
<keyword evidence="4" id="KW-1185">Reference proteome</keyword>
<accession>A0A0V8IVM6</accession>
<dbReference type="CDD" id="cd00118">
    <property type="entry name" value="LysM"/>
    <property type="match status" value="1"/>
</dbReference>
<gene>
    <name evidence="3" type="ORF">AS031_01830</name>
</gene>
<feature type="compositionally biased region" description="Low complexity" evidence="1">
    <location>
        <begin position="98"/>
        <end position="126"/>
    </location>
</feature>
<dbReference type="InterPro" id="IPR018392">
    <property type="entry name" value="LysM"/>
</dbReference>
<dbReference type="EMBL" id="LNQM01000001">
    <property type="protein sequence ID" value="KSU78805.1"/>
    <property type="molecule type" value="Genomic_DNA"/>
</dbReference>
<dbReference type="AlphaFoldDB" id="A0A0V8IVM6"/>
<dbReference type="Gene3D" id="3.10.350.10">
    <property type="entry name" value="LysM domain"/>
    <property type="match status" value="1"/>
</dbReference>
<dbReference type="RefSeq" id="WP_058266431.1">
    <property type="nucleotide sequence ID" value="NZ_FMAZ01000001.1"/>
</dbReference>
<feature type="compositionally biased region" description="Pro residues" evidence="1">
    <location>
        <begin position="127"/>
        <end position="151"/>
    </location>
</feature>
<evidence type="ECO:0000313" key="3">
    <source>
        <dbReference type="EMBL" id="KSU78805.1"/>
    </source>
</evidence>
<dbReference type="SUPFAM" id="SSF54106">
    <property type="entry name" value="LysM domain"/>
    <property type="match status" value="1"/>
</dbReference>